<accession>A0ABV0AZS5</accession>
<comment type="caution">
    <text evidence="3">The sequence shown here is derived from an EMBL/GenBank/DDBJ whole genome shotgun (WGS) entry which is preliminary data.</text>
</comment>
<proteinExistence type="predicted"/>
<dbReference type="Pfam" id="PF01370">
    <property type="entry name" value="Epimerase"/>
    <property type="match status" value="1"/>
</dbReference>
<dbReference type="InterPro" id="IPR001509">
    <property type="entry name" value="Epimerase_deHydtase"/>
</dbReference>
<feature type="domain" description="NAD-dependent epimerase/dehydratase" evidence="2">
    <location>
        <begin position="3"/>
        <end position="73"/>
    </location>
</feature>
<keyword evidence="4" id="KW-1185">Reference proteome</keyword>
<dbReference type="PANTHER" id="PTHR48079:SF6">
    <property type="entry name" value="NAD(P)-BINDING DOMAIN-CONTAINING PROTEIN-RELATED"/>
    <property type="match status" value="1"/>
</dbReference>
<dbReference type="PANTHER" id="PTHR48079">
    <property type="entry name" value="PROTEIN YEEZ"/>
    <property type="match status" value="1"/>
</dbReference>
<sequence>MRVFVTGASGWIGSAVVPELIGAGHEVVGLARSDASAAALTGAGARVCRGTIDDLDILRREAAASDGVIHLAFKHDLAFTGDFRGAADADRRAVETFGEALAGSDRPFVIASGLLGLTPGRVATERDGRGPGSGAGHGDGPEARQATALRTLDLAGHGVRSSVLRLPPTVHGEGDYGFMAVLVGIARDRGVSGHVGDGSNRWPAVHRLDAAHLFRLALEKAPAGSVLHAVADEGVPIRAVAGEIGRHLGLPVVSIAREEAGEHFSWLGGMIGTDAPASSALTRELLGWRPVQPGLLDDLGKGHYFRAG</sequence>
<reference evidence="3 4" key="1">
    <citation type="submission" date="2024-05" db="EMBL/GenBank/DDBJ databases">
        <title>Microbispora sp.ZYX-F-249.</title>
        <authorList>
            <person name="Xie H."/>
        </authorList>
    </citation>
    <scope>NUCLEOTIDE SEQUENCE [LARGE SCALE GENOMIC DNA]</scope>
    <source>
        <strain evidence="3 4">ZYX-F-249</strain>
    </source>
</reference>
<gene>
    <name evidence="3" type="ORF">AAH991_30950</name>
</gene>
<dbReference type="Proteomes" id="UP001447516">
    <property type="component" value="Unassembled WGS sequence"/>
</dbReference>
<dbReference type="Gene3D" id="3.40.50.720">
    <property type="entry name" value="NAD(P)-binding Rossmann-like Domain"/>
    <property type="match status" value="1"/>
</dbReference>
<dbReference type="InterPro" id="IPR051783">
    <property type="entry name" value="NAD(P)-dependent_oxidoreduct"/>
</dbReference>
<evidence type="ECO:0000313" key="4">
    <source>
        <dbReference type="Proteomes" id="UP001447516"/>
    </source>
</evidence>
<dbReference type="SUPFAM" id="SSF51735">
    <property type="entry name" value="NAD(P)-binding Rossmann-fold domains"/>
    <property type="match status" value="1"/>
</dbReference>
<dbReference type="CDD" id="cd05262">
    <property type="entry name" value="SDR_a7"/>
    <property type="match status" value="1"/>
</dbReference>
<organism evidence="3 4">
    <name type="scientific">Microbispora maris</name>
    <dbReference type="NCBI Taxonomy" id="3144104"/>
    <lineage>
        <taxon>Bacteria</taxon>
        <taxon>Bacillati</taxon>
        <taxon>Actinomycetota</taxon>
        <taxon>Actinomycetes</taxon>
        <taxon>Streptosporangiales</taxon>
        <taxon>Streptosporangiaceae</taxon>
        <taxon>Microbispora</taxon>
    </lineage>
</organism>
<feature type="region of interest" description="Disordered" evidence="1">
    <location>
        <begin position="121"/>
        <end position="143"/>
    </location>
</feature>
<dbReference type="EMBL" id="JBDJAW010000035">
    <property type="protein sequence ID" value="MEN3539566.1"/>
    <property type="molecule type" value="Genomic_DNA"/>
</dbReference>
<dbReference type="RefSeq" id="WP_346229456.1">
    <property type="nucleotide sequence ID" value="NZ_JBDJAW010000035.1"/>
</dbReference>
<name>A0ABV0AZS5_9ACTN</name>
<evidence type="ECO:0000313" key="3">
    <source>
        <dbReference type="EMBL" id="MEN3539566.1"/>
    </source>
</evidence>
<protein>
    <submittedName>
        <fullName evidence="3">SDR family oxidoreductase</fullName>
    </submittedName>
</protein>
<evidence type="ECO:0000256" key="1">
    <source>
        <dbReference type="SAM" id="MobiDB-lite"/>
    </source>
</evidence>
<dbReference type="InterPro" id="IPR036291">
    <property type="entry name" value="NAD(P)-bd_dom_sf"/>
</dbReference>
<evidence type="ECO:0000259" key="2">
    <source>
        <dbReference type="Pfam" id="PF01370"/>
    </source>
</evidence>